<feature type="transmembrane region" description="Helical" evidence="8">
    <location>
        <begin position="467"/>
        <end position="486"/>
    </location>
</feature>
<evidence type="ECO:0000313" key="10">
    <source>
        <dbReference type="Proteomes" id="UP000035514"/>
    </source>
</evidence>
<feature type="transmembrane region" description="Helical" evidence="8">
    <location>
        <begin position="226"/>
        <end position="244"/>
    </location>
</feature>
<dbReference type="RefSeq" id="WP_046997480.1">
    <property type="nucleotide sequence ID" value="NZ_JAIQ01000172.1"/>
</dbReference>
<keyword evidence="5 8" id="KW-0812">Transmembrane</keyword>
<reference evidence="9 10" key="1">
    <citation type="submission" date="2014-01" db="EMBL/GenBank/DDBJ databases">
        <title>Development of a Comparative Genomic Fingerprinting Assay for High Resolution Genotyping of Arcobacter butzleri.</title>
        <authorList>
            <person name="Webb A.L."/>
            <person name="Inglis G.D."/>
            <person name="Kruczkiewicz P."/>
            <person name="Selinger L.B."/>
            <person name="Taboada E.N."/>
        </authorList>
    </citation>
    <scope>NUCLEOTIDE SEQUENCE [LARGE SCALE GENOMIC DNA]</scope>
    <source>
        <strain evidence="9 10">L348</strain>
    </source>
</reference>
<dbReference type="NCBIfam" id="NF007399">
    <property type="entry name" value="PRK09928.1"/>
    <property type="match status" value="1"/>
</dbReference>
<feature type="transmembrane region" description="Helical" evidence="8">
    <location>
        <begin position="86"/>
        <end position="107"/>
    </location>
</feature>
<gene>
    <name evidence="9" type="ORF">AA20_12660</name>
</gene>
<evidence type="ECO:0000256" key="2">
    <source>
        <dbReference type="ARBA" id="ARBA00005658"/>
    </source>
</evidence>
<dbReference type="InterPro" id="IPR018093">
    <property type="entry name" value="BCCT_CS"/>
</dbReference>
<dbReference type="PROSITE" id="PS01303">
    <property type="entry name" value="BCCT"/>
    <property type="match status" value="1"/>
</dbReference>
<feature type="transmembrane region" description="Helical" evidence="8">
    <location>
        <begin position="312"/>
        <end position="329"/>
    </location>
</feature>
<dbReference type="PANTHER" id="PTHR30047:SF7">
    <property type="entry name" value="HIGH-AFFINITY CHOLINE TRANSPORT PROTEIN"/>
    <property type="match status" value="1"/>
</dbReference>
<accession>A0A0G9JPX8</accession>
<feature type="transmembrane region" description="Helical" evidence="8">
    <location>
        <begin position="46"/>
        <end position="66"/>
    </location>
</feature>
<protein>
    <submittedName>
        <fullName evidence="9">Choline transporter</fullName>
    </submittedName>
</protein>
<evidence type="ECO:0000256" key="4">
    <source>
        <dbReference type="ARBA" id="ARBA00022475"/>
    </source>
</evidence>
<evidence type="ECO:0000256" key="7">
    <source>
        <dbReference type="ARBA" id="ARBA00023136"/>
    </source>
</evidence>
<sequence>MKSTVLKPVFIPAVVFITLLVVFTFINPALSKDIFTTTKNFIADKFGWLYMLSVAIFTIFALFLAFSPFGKFKLGPDQSKPDYSNFSWFSMLFSAGMGIGIMFWGVAEPIVHYTNPPVGEQSIESAKDAMGIVFFHWGLNAWAIYAIVGLVLAYFSFRHGLPLTIRSALYPLIGDKIYGKIGHSVDIIAVLGTIFGVATTLGFGVLQINSGLNYVFNIEVGLNTQIILIVLICAIALASVVLGLDSGVKKLSILNVYLAFFLLLFVFIAGPTFHLLNAFVQNVGTYLSSVVEKTFNLYAYEEKSSWISSWTLFYWAWWISWAPFVGMFISRISRGRTIREFVVGVLFVPVGFSFLWMTVFGNSALYSIINEGYTILASAVSSDVTIALFKFLEHYPFSTITSFFAIILVGIFFITSSDSGALVVDTISSGGKIDNPIWQRVFWALSQGVVAITMLVAGGLEALQSAAIVVALPFAIVMLVACWGVYKALNLEYIRSESLKHHMNAGRHGSIIGNWSSRLNRIIEFPKVKDAKKFINEDIIEAMNTVKNELEKHSWIVQVSNDKKKAISKLRVEHSNDFDFIYEVRARNYDIPDYAYPENENPTNDQKKYARAEVFLQDGNKTYDIYGYDVDAIITDIIDQFEKHRHFLNNTSSLNPAVPVD</sequence>
<organism evidence="9 10">
    <name type="scientific">Aliarcobacter butzleri L348</name>
    <dbReference type="NCBI Taxonomy" id="1447256"/>
    <lineage>
        <taxon>Bacteria</taxon>
        <taxon>Pseudomonadati</taxon>
        <taxon>Campylobacterota</taxon>
        <taxon>Epsilonproteobacteria</taxon>
        <taxon>Campylobacterales</taxon>
        <taxon>Arcobacteraceae</taxon>
        <taxon>Aliarcobacter</taxon>
    </lineage>
</organism>
<name>A0A0G9JPX8_9BACT</name>
<dbReference type="GO" id="GO:0005886">
    <property type="term" value="C:plasma membrane"/>
    <property type="evidence" value="ECO:0007669"/>
    <property type="project" value="UniProtKB-SubCell"/>
</dbReference>
<dbReference type="AlphaFoldDB" id="A0A0G9JPX8"/>
<dbReference type="GO" id="GO:0022857">
    <property type="term" value="F:transmembrane transporter activity"/>
    <property type="evidence" value="ECO:0007669"/>
    <property type="project" value="InterPro"/>
</dbReference>
<comment type="caution">
    <text evidence="9">The sequence shown here is derived from an EMBL/GenBank/DDBJ whole genome shotgun (WGS) entry which is preliminary data.</text>
</comment>
<keyword evidence="7 8" id="KW-0472">Membrane</keyword>
<evidence type="ECO:0000256" key="3">
    <source>
        <dbReference type="ARBA" id="ARBA00022448"/>
    </source>
</evidence>
<keyword evidence="6 8" id="KW-1133">Transmembrane helix</keyword>
<dbReference type="InterPro" id="IPR000060">
    <property type="entry name" value="BCCT_transptr"/>
</dbReference>
<dbReference type="PANTHER" id="PTHR30047">
    <property type="entry name" value="HIGH-AFFINITY CHOLINE TRANSPORT PROTEIN-RELATED"/>
    <property type="match status" value="1"/>
</dbReference>
<dbReference type="Proteomes" id="UP000035514">
    <property type="component" value="Unassembled WGS sequence"/>
</dbReference>
<comment type="subcellular location">
    <subcellularLocation>
        <location evidence="1">Cell membrane</location>
        <topology evidence="1">Multi-pass membrane protein</topology>
    </subcellularLocation>
</comment>
<evidence type="ECO:0000256" key="6">
    <source>
        <dbReference type="ARBA" id="ARBA00022989"/>
    </source>
</evidence>
<dbReference type="Pfam" id="PF02028">
    <property type="entry name" value="BCCT"/>
    <property type="match status" value="1"/>
</dbReference>
<dbReference type="PATRIC" id="fig|1447256.3.peg.2482"/>
<proteinExistence type="inferred from homology"/>
<feature type="transmembrane region" description="Helical" evidence="8">
    <location>
        <begin position="341"/>
        <end position="360"/>
    </location>
</feature>
<feature type="transmembrane region" description="Helical" evidence="8">
    <location>
        <begin position="437"/>
        <end position="460"/>
    </location>
</feature>
<dbReference type="EMBL" id="JAIQ01000172">
    <property type="protein sequence ID" value="KLD96205.1"/>
    <property type="molecule type" value="Genomic_DNA"/>
</dbReference>
<comment type="similarity">
    <text evidence="2">Belongs to the BCCT transporter (TC 2.A.15) family.</text>
</comment>
<evidence type="ECO:0000256" key="5">
    <source>
        <dbReference type="ARBA" id="ARBA00022692"/>
    </source>
</evidence>
<feature type="transmembrane region" description="Helical" evidence="8">
    <location>
        <begin position="399"/>
        <end position="417"/>
    </location>
</feature>
<evidence type="ECO:0000256" key="1">
    <source>
        <dbReference type="ARBA" id="ARBA00004651"/>
    </source>
</evidence>
<feature type="transmembrane region" description="Helical" evidence="8">
    <location>
        <begin position="9"/>
        <end position="26"/>
    </location>
</feature>
<dbReference type="NCBIfam" id="TIGR00842">
    <property type="entry name" value="bcct"/>
    <property type="match status" value="1"/>
</dbReference>
<evidence type="ECO:0000313" key="9">
    <source>
        <dbReference type="EMBL" id="KLD96205.1"/>
    </source>
</evidence>
<keyword evidence="3" id="KW-0813">Transport</keyword>
<feature type="transmembrane region" description="Helical" evidence="8">
    <location>
        <begin position="185"/>
        <end position="206"/>
    </location>
</feature>
<evidence type="ECO:0000256" key="8">
    <source>
        <dbReference type="SAM" id="Phobius"/>
    </source>
</evidence>
<keyword evidence="4" id="KW-1003">Cell membrane</keyword>
<feature type="transmembrane region" description="Helical" evidence="8">
    <location>
        <begin position="134"/>
        <end position="157"/>
    </location>
</feature>
<feature type="transmembrane region" description="Helical" evidence="8">
    <location>
        <begin position="256"/>
        <end position="276"/>
    </location>
</feature>